<keyword evidence="1" id="KW-0808">Transferase</keyword>
<dbReference type="OrthoDB" id="1922870at2759"/>
<reference evidence="2" key="1">
    <citation type="journal article" date="2019" name="Plant Biotechnol. J.">
        <title>Genome sequencing of the Australian wild diploid species Gossypium australe highlights disease resistance and delayed gland morphogenesis.</title>
        <authorList>
            <person name="Cai Y."/>
            <person name="Cai X."/>
            <person name="Wang Q."/>
            <person name="Wang P."/>
            <person name="Zhang Y."/>
            <person name="Cai C."/>
            <person name="Xu Y."/>
            <person name="Wang K."/>
            <person name="Zhou Z."/>
            <person name="Wang C."/>
            <person name="Geng S."/>
            <person name="Li B."/>
            <person name="Dong Q."/>
            <person name="Hou Y."/>
            <person name="Wang H."/>
            <person name="Ai P."/>
            <person name="Liu Z."/>
            <person name="Yi F."/>
            <person name="Sun M."/>
            <person name="An G."/>
            <person name="Cheng J."/>
            <person name="Zhang Y."/>
            <person name="Shi Q."/>
            <person name="Xie Y."/>
            <person name="Shi X."/>
            <person name="Chang Y."/>
            <person name="Huang F."/>
            <person name="Chen Y."/>
            <person name="Hong S."/>
            <person name="Mi L."/>
            <person name="Sun Q."/>
            <person name="Zhang L."/>
            <person name="Zhou B."/>
            <person name="Peng R."/>
            <person name="Zhang X."/>
            <person name="Liu F."/>
        </authorList>
    </citation>
    <scope>NUCLEOTIDE SEQUENCE [LARGE SCALE GENOMIC DNA]</scope>
    <source>
        <strain evidence="2">cv. PA1801</strain>
    </source>
</reference>
<dbReference type="GO" id="GO:0003964">
    <property type="term" value="F:RNA-directed DNA polymerase activity"/>
    <property type="evidence" value="ECO:0007669"/>
    <property type="project" value="UniProtKB-KW"/>
</dbReference>
<comment type="caution">
    <text evidence="1">The sequence shown here is derived from an EMBL/GenBank/DDBJ whole genome shotgun (WGS) entry which is preliminary data.</text>
</comment>
<keyword evidence="1" id="KW-0548">Nucleotidyltransferase</keyword>
<proteinExistence type="predicted"/>
<dbReference type="Proteomes" id="UP000325315">
    <property type="component" value="Unassembled WGS sequence"/>
</dbReference>
<sequence length="110" mass="12494">MNWSMYYTIKKSFVNKRQGAIFDPKTNELEATNFYQNLYGKDPGPMRNLPPSRFPQLDSCDIDFLGKFVTDNEIKTALFNIVPLKASSSDGFHALFFQKQLGTVGTVVCE</sequence>
<dbReference type="EMBL" id="SMMG02000006">
    <property type="protein sequence ID" value="KAA3469469.1"/>
    <property type="molecule type" value="Genomic_DNA"/>
</dbReference>
<keyword evidence="1" id="KW-0695">RNA-directed DNA polymerase</keyword>
<organism evidence="1 2">
    <name type="scientific">Gossypium australe</name>
    <dbReference type="NCBI Taxonomy" id="47621"/>
    <lineage>
        <taxon>Eukaryota</taxon>
        <taxon>Viridiplantae</taxon>
        <taxon>Streptophyta</taxon>
        <taxon>Embryophyta</taxon>
        <taxon>Tracheophyta</taxon>
        <taxon>Spermatophyta</taxon>
        <taxon>Magnoliopsida</taxon>
        <taxon>eudicotyledons</taxon>
        <taxon>Gunneridae</taxon>
        <taxon>Pentapetalae</taxon>
        <taxon>rosids</taxon>
        <taxon>malvids</taxon>
        <taxon>Malvales</taxon>
        <taxon>Malvaceae</taxon>
        <taxon>Malvoideae</taxon>
        <taxon>Gossypium</taxon>
    </lineage>
</organism>
<evidence type="ECO:0000313" key="1">
    <source>
        <dbReference type="EMBL" id="KAA3469469.1"/>
    </source>
</evidence>
<gene>
    <name evidence="1" type="ORF">EPI10_015255</name>
</gene>
<protein>
    <submittedName>
        <fullName evidence="1">LINE-1 reverse transcriptase</fullName>
    </submittedName>
</protein>
<evidence type="ECO:0000313" key="2">
    <source>
        <dbReference type="Proteomes" id="UP000325315"/>
    </source>
</evidence>
<accession>A0A5B6VJM3</accession>
<name>A0A5B6VJM3_9ROSI</name>
<keyword evidence="2" id="KW-1185">Reference proteome</keyword>
<dbReference type="AlphaFoldDB" id="A0A5B6VJM3"/>